<sequence>MHCGTRVGVYGVLEPYPWLAAEGDTLRERVLDLALARADAPGPDEGEPRWRACDHGGDWSRASGELVWLRADVPEDVRHPRLPVQPMTRLLVAALGRAGALVLSGVRADLPLQITAGDATGELEDLRDWFALADPSASVGTTLVATGVRASRAEAERVRDALRERIAPAAEPHDVRGGGPGPDADRLRFHVRTREWSPEVAVWLVEAAGDALRATGHAVPVTLTASAP</sequence>
<protein>
    <submittedName>
        <fullName evidence="1">Uncharacterized protein</fullName>
    </submittedName>
</protein>
<comment type="caution">
    <text evidence="1">The sequence shown here is derived from an EMBL/GenBank/DDBJ whole genome shotgun (WGS) entry which is preliminary data.</text>
</comment>
<organism evidence="1 2">
    <name type="scientific">Streptomyces albiaxialis</name>
    <dbReference type="NCBI Taxonomy" id="329523"/>
    <lineage>
        <taxon>Bacteria</taxon>
        <taxon>Bacillati</taxon>
        <taxon>Actinomycetota</taxon>
        <taxon>Actinomycetes</taxon>
        <taxon>Kitasatosporales</taxon>
        <taxon>Streptomycetaceae</taxon>
        <taxon>Streptomyces</taxon>
    </lineage>
</organism>
<keyword evidence="2" id="KW-1185">Reference proteome</keyword>
<proteinExistence type="predicted"/>
<evidence type="ECO:0000313" key="1">
    <source>
        <dbReference type="EMBL" id="GAA2091083.1"/>
    </source>
</evidence>
<dbReference type="EMBL" id="BAAAPE010000013">
    <property type="protein sequence ID" value="GAA2091083.1"/>
    <property type="molecule type" value="Genomic_DNA"/>
</dbReference>
<dbReference type="Proteomes" id="UP001500016">
    <property type="component" value="Unassembled WGS sequence"/>
</dbReference>
<accession>A0ABN2WFV2</accession>
<name>A0ABN2WFV2_9ACTN</name>
<reference evidence="1 2" key="1">
    <citation type="journal article" date="2019" name="Int. J. Syst. Evol. Microbiol.">
        <title>The Global Catalogue of Microorganisms (GCM) 10K type strain sequencing project: providing services to taxonomists for standard genome sequencing and annotation.</title>
        <authorList>
            <consortium name="The Broad Institute Genomics Platform"/>
            <consortium name="The Broad Institute Genome Sequencing Center for Infectious Disease"/>
            <person name="Wu L."/>
            <person name="Ma J."/>
        </authorList>
    </citation>
    <scope>NUCLEOTIDE SEQUENCE [LARGE SCALE GENOMIC DNA]</scope>
    <source>
        <strain evidence="1 2">JCM 15478</strain>
    </source>
</reference>
<evidence type="ECO:0000313" key="2">
    <source>
        <dbReference type="Proteomes" id="UP001500016"/>
    </source>
</evidence>
<gene>
    <name evidence="1" type="ORF">GCM10009801_56520</name>
</gene>